<name>A0A8K0KRL2_LADFU</name>
<protein>
    <submittedName>
        <fullName evidence="1">Uncharacterized protein</fullName>
    </submittedName>
</protein>
<evidence type="ECO:0000313" key="1">
    <source>
        <dbReference type="EMBL" id="KAG8238485.1"/>
    </source>
</evidence>
<comment type="caution">
    <text evidence="1">The sequence shown here is derived from an EMBL/GenBank/DDBJ whole genome shotgun (WGS) entry which is preliminary data.</text>
</comment>
<accession>A0A8K0KRL2</accession>
<evidence type="ECO:0000313" key="2">
    <source>
        <dbReference type="Proteomes" id="UP000792457"/>
    </source>
</evidence>
<dbReference type="EMBL" id="KZ309355">
    <property type="protein sequence ID" value="KAG8238485.1"/>
    <property type="molecule type" value="Genomic_DNA"/>
</dbReference>
<sequence length="78" mass="8638">MGRKESPALGARAKDVTANVGKTANASTLLLFNHLFSLPILMSCTEQCTLISFLINVTITASFWDQYIHSCKRLSYVE</sequence>
<reference evidence="1" key="1">
    <citation type="submission" date="2013-04" db="EMBL/GenBank/DDBJ databases">
        <authorList>
            <person name="Qu J."/>
            <person name="Murali S.C."/>
            <person name="Bandaranaike D."/>
            <person name="Bellair M."/>
            <person name="Blankenburg K."/>
            <person name="Chao H."/>
            <person name="Dinh H."/>
            <person name="Doddapaneni H."/>
            <person name="Downs B."/>
            <person name="Dugan-Rocha S."/>
            <person name="Elkadiri S."/>
            <person name="Gnanaolivu R.D."/>
            <person name="Hernandez B."/>
            <person name="Javaid M."/>
            <person name="Jayaseelan J.C."/>
            <person name="Lee S."/>
            <person name="Li M."/>
            <person name="Ming W."/>
            <person name="Munidasa M."/>
            <person name="Muniz J."/>
            <person name="Nguyen L."/>
            <person name="Ongeri F."/>
            <person name="Osuji N."/>
            <person name="Pu L.-L."/>
            <person name="Puazo M."/>
            <person name="Qu C."/>
            <person name="Quiroz J."/>
            <person name="Raj R."/>
            <person name="Weissenberger G."/>
            <person name="Xin Y."/>
            <person name="Zou X."/>
            <person name="Han Y."/>
            <person name="Richards S."/>
            <person name="Worley K."/>
            <person name="Muzny D."/>
            <person name="Gibbs R."/>
        </authorList>
    </citation>
    <scope>NUCLEOTIDE SEQUENCE</scope>
    <source>
        <strain evidence="1">Sampled in the wild</strain>
    </source>
</reference>
<gene>
    <name evidence="1" type="ORF">J437_LFUL004948</name>
</gene>
<dbReference type="Proteomes" id="UP000792457">
    <property type="component" value="Unassembled WGS sequence"/>
</dbReference>
<dbReference type="AlphaFoldDB" id="A0A8K0KRL2"/>
<organism evidence="1 2">
    <name type="scientific">Ladona fulva</name>
    <name type="common">Scarce chaser dragonfly</name>
    <name type="synonym">Libellula fulva</name>
    <dbReference type="NCBI Taxonomy" id="123851"/>
    <lineage>
        <taxon>Eukaryota</taxon>
        <taxon>Metazoa</taxon>
        <taxon>Ecdysozoa</taxon>
        <taxon>Arthropoda</taxon>
        <taxon>Hexapoda</taxon>
        <taxon>Insecta</taxon>
        <taxon>Pterygota</taxon>
        <taxon>Palaeoptera</taxon>
        <taxon>Odonata</taxon>
        <taxon>Epiprocta</taxon>
        <taxon>Anisoptera</taxon>
        <taxon>Libelluloidea</taxon>
        <taxon>Libellulidae</taxon>
        <taxon>Ladona</taxon>
    </lineage>
</organism>
<keyword evidence="2" id="KW-1185">Reference proteome</keyword>
<proteinExistence type="predicted"/>
<reference evidence="1" key="2">
    <citation type="submission" date="2017-10" db="EMBL/GenBank/DDBJ databases">
        <title>Ladona fulva Genome sequencing and assembly.</title>
        <authorList>
            <person name="Murali S."/>
            <person name="Richards S."/>
            <person name="Bandaranaike D."/>
            <person name="Bellair M."/>
            <person name="Blankenburg K."/>
            <person name="Chao H."/>
            <person name="Dinh H."/>
            <person name="Doddapaneni H."/>
            <person name="Dugan-Rocha S."/>
            <person name="Elkadiri S."/>
            <person name="Gnanaolivu R."/>
            <person name="Hernandez B."/>
            <person name="Skinner E."/>
            <person name="Javaid M."/>
            <person name="Lee S."/>
            <person name="Li M."/>
            <person name="Ming W."/>
            <person name="Munidasa M."/>
            <person name="Muniz J."/>
            <person name="Nguyen L."/>
            <person name="Hughes D."/>
            <person name="Osuji N."/>
            <person name="Pu L.-L."/>
            <person name="Puazo M."/>
            <person name="Qu C."/>
            <person name="Quiroz J."/>
            <person name="Raj R."/>
            <person name="Weissenberger G."/>
            <person name="Xin Y."/>
            <person name="Zou X."/>
            <person name="Han Y."/>
            <person name="Worley K."/>
            <person name="Muzny D."/>
            <person name="Gibbs R."/>
        </authorList>
    </citation>
    <scope>NUCLEOTIDE SEQUENCE</scope>
    <source>
        <strain evidence="1">Sampled in the wild</strain>
    </source>
</reference>